<dbReference type="AlphaFoldDB" id="A0A671KGH8"/>
<reference evidence="3" key="1">
    <citation type="submission" date="2025-08" db="UniProtKB">
        <authorList>
            <consortium name="Ensembl"/>
        </authorList>
    </citation>
    <scope>IDENTIFICATION</scope>
</reference>
<dbReference type="Gene3D" id="2.60.40.10">
    <property type="entry name" value="Immunoglobulins"/>
    <property type="match status" value="1"/>
</dbReference>
<dbReference type="InterPro" id="IPR036179">
    <property type="entry name" value="Ig-like_dom_sf"/>
</dbReference>
<evidence type="ECO:0000256" key="1">
    <source>
        <dbReference type="ARBA" id="ARBA00023319"/>
    </source>
</evidence>
<feature type="domain" description="Ig-like" evidence="2">
    <location>
        <begin position="47"/>
        <end position="129"/>
    </location>
</feature>
<keyword evidence="1" id="KW-0393">Immunoglobulin domain</keyword>
<organism evidence="3 4">
    <name type="scientific">Sinocyclocheilus anshuiensis</name>
    <dbReference type="NCBI Taxonomy" id="1608454"/>
    <lineage>
        <taxon>Eukaryota</taxon>
        <taxon>Metazoa</taxon>
        <taxon>Chordata</taxon>
        <taxon>Craniata</taxon>
        <taxon>Vertebrata</taxon>
        <taxon>Euteleostomi</taxon>
        <taxon>Actinopterygii</taxon>
        <taxon>Neopterygii</taxon>
        <taxon>Teleostei</taxon>
        <taxon>Ostariophysi</taxon>
        <taxon>Cypriniformes</taxon>
        <taxon>Cyprinidae</taxon>
        <taxon>Cyprininae</taxon>
        <taxon>Sinocyclocheilus</taxon>
    </lineage>
</organism>
<reference evidence="3" key="2">
    <citation type="submission" date="2025-09" db="UniProtKB">
        <authorList>
            <consortium name="Ensembl"/>
        </authorList>
    </citation>
    <scope>IDENTIFICATION</scope>
</reference>
<dbReference type="GO" id="GO:0050853">
    <property type="term" value="P:B cell receptor signaling pathway"/>
    <property type="evidence" value="ECO:0007669"/>
    <property type="project" value="TreeGrafter"/>
</dbReference>
<dbReference type="SMART" id="SM00409">
    <property type="entry name" value="IG"/>
    <property type="match status" value="1"/>
</dbReference>
<dbReference type="InterPro" id="IPR003599">
    <property type="entry name" value="Ig_sub"/>
</dbReference>
<dbReference type="Ensembl" id="ENSSANT00000007190.1">
    <property type="protein sequence ID" value="ENSSANP00000006688.1"/>
    <property type="gene ID" value="ENSSANG00000003792.1"/>
</dbReference>
<dbReference type="PANTHER" id="PTHR14334">
    <property type="entry name" value="B-CELL ANTIGEN RECEPTOR COMPLEX-ASSOCIATED PROTEIN"/>
    <property type="match status" value="1"/>
</dbReference>
<dbReference type="GO" id="GO:0019815">
    <property type="term" value="C:B cell receptor complex"/>
    <property type="evidence" value="ECO:0007669"/>
    <property type="project" value="TreeGrafter"/>
</dbReference>
<dbReference type="GO" id="GO:0009897">
    <property type="term" value="C:external side of plasma membrane"/>
    <property type="evidence" value="ECO:0007669"/>
    <property type="project" value="TreeGrafter"/>
</dbReference>
<sequence>MFLGFTSAANLKMTLNELCLMYFLFIHLIFSAEGNIQLFQKPRFVGVKTGQTVKIYCVPSNLSLPAHVEWFKGQSYKDQLKNSQKITITEKSDKLNASITIKKVEIEDRGTYFCKLNGMLGPGTELQVSSRCHFVNVIRLLSSPACVHQFLIQFQENKEDAIYEEPEDAHIYAGLEIEQCGGADLYEDITALARETDAAWEVESPDQE</sequence>
<accession>A0A671KGH8</accession>
<dbReference type="Proteomes" id="UP000472260">
    <property type="component" value="Unassembled WGS sequence"/>
</dbReference>
<dbReference type="SUPFAM" id="SSF48726">
    <property type="entry name" value="Immunoglobulin"/>
    <property type="match status" value="1"/>
</dbReference>
<proteinExistence type="predicted"/>
<evidence type="ECO:0000259" key="2">
    <source>
        <dbReference type="PROSITE" id="PS50835"/>
    </source>
</evidence>
<name>A0A671KGH8_9TELE</name>
<dbReference type="InterPro" id="IPR013098">
    <property type="entry name" value="Ig_I-set"/>
</dbReference>
<dbReference type="CDD" id="cd00099">
    <property type="entry name" value="IgV"/>
    <property type="match status" value="1"/>
</dbReference>
<evidence type="ECO:0000313" key="4">
    <source>
        <dbReference type="Proteomes" id="UP000472260"/>
    </source>
</evidence>
<keyword evidence="4" id="KW-1185">Reference proteome</keyword>
<dbReference type="PANTHER" id="PTHR14334:SF2">
    <property type="entry name" value="B-CELL ANTIGEN RECEPTOR COMPLEX-ASSOCIATED PROTEIN BETA CHAIN"/>
    <property type="match status" value="1"/>
</dbReference>
<protein>
    <recommendedName>
        <fullName evidence="2">Ig-like domain-containing protein</fullName>
    </recommendedName>
</protein>
<dbReference type="PROSITE" id="PS50835">
    <property type="entry name" value="IG_LIKE"/>
    <property type="match status" value="1"/>
</dbReference>
<dbReference type="Pfam" id="PF07679">
    <property type="entry name" value="I-set"/>
    <property type="match status" value="1"/>
</dbReference>
<evidence type="ECO:0000313" key="3">
    <source>
        <dbReference type="Ensembl" id="ENSSANP00000006688.1"/>
    </source>
</evidence>
<dbReference type="InterPro" id="IPR007110">
    <property type="entry name" value="Ig-like_dom"/>
</dbReference>
<dbReference type="InterPro" id="IPR013783">
    <property type="entry name" value="Ig-like_fold"/>
</dbReference>
<dbReference type="GO" id="GO:0030183">
    <property type="term" value="P:B cell differentiation"/>
    <property type="evidence" value="ECO:0007669"/>
    <property type="project" value="TreeGrafter"/>
</dbReference>
<gene>
    <name evidence="3" type="primary">cd79b</name>
</gene>